<evidence type="ECO:0000313" key="12">
    <source>
        <dbReference type="Proteomes" id="UP000066737"/>
    </source>
</evidence>
<dbReference type="Pfam" id="PF13426">
    <property type="entry name" value="PAS_9"/>
    <property type="match status" value="1"/>
</dbReference>
<evidence type="ECO:0000313" key="11">
    <source>
        <dbReference type="EMBL" id="CQH56443.1"/>
    </source>
</evidence>
<dbReference type="InterPro" id="IPR036890">
    <property type="entry name" value="HATPase_C_sf"/>
</dbReference>
<dbReference type="InterPro" id="IPR000700">
    <property type="entry name" value="PAS-assoc_C"/>
</dbReference>
<evidence type="ECO:0000256" key="3">
    <source>
        <dbReference type="ARBA" id="ARBA00022553"/>
    </source>
</evidence>
<feature type="domain" description="PAC" evidence="10">
    <location>
        <begin position="212"/>
        <end position="264"/>
    </location>
</feature>
<dbReference type="InterPro" id="IPR052162">
    <property type="entry name" value="Sensor_kinase/Photoreceptor"/>
</dbReference>
<dbReference type="SUPFAM" id="SSF55785">
    <property type="entry name" value="PYP-like sensor domain (PAS domain)"/>
    <property type="match status" value="4"/>
</dbReference>
<keyword evidence="5 11" id="KW-0418">Kinase</keyword>
<feature type="domain" description="PAS" evidence="9">
    <location>
        <begin position="408"/>
        <end position="461"/>
    </location>
</feature>
<feature type="domain" description="PAC" evidence="10">
    <location>
        <begin position="464"/>
        <end position="515"/>
    </location>
</feature>
<dbReference type="CDD" id="cd00075">
    <property type="entry name" value="HATPase"/>
    <property type="match status" value="1"/>
</dbReference>
<dbReference type="InterPro" id="IPR013655">
    <property type="entry name" value="PAS_fold_3"/>
</dbReference>
<dbReference type="Proteomes" id="UP000066737">
    <property type="component" value="Chromosome I"/>
</dbReference>
<dbReference type="Gene3D" id="3.30.565.10">
    <property type="entry name" value="Histidine kinase-like ATPase, C-terminal domain"/>
    <property type="match status" value="1"/>
</dbReference>
<dbReference type="Gene3D" id="1.10.287.130">
    <property type="match status" value="1"/>
</dbReference>
<dbReference type="InterPro" id="IPR001789">
    <property type="entry name" value="Sig_transdc_resp-reg_receiver"/>
</dbReference>
<dbReference type="Pfam" id="PF08447">
    <property type="entry name" value="PAS_3"/>
    <property type="match status" value="2"/>
</dbReference>
<dbReference type="InterPro" id="IPR005467">
    <property type="entry name" value="His_kinase_dom"/>
</dbReference>
<evidence type="ECO:0000259" key="7">
    <source>
        <dbReference type="PROSITE" id="PS50109"/>
    </source>
</evidence>
<evidence type="ECO:0000256" key="6">
    <source>
        <dbReference type="PROSITE-ProRule" id="PRU00169"/>
    </source>
</evidence>
<dbReference type="Gene3D" id="3.40.50.2300">
    <property type="match status" value="1"/>
</dbReference>
<feature type="modified residue" description="4-aspartylphosphate" evidence="6">
    <location>
        <position position="57"/>
    </location>
</feature>
<dbReference type="Pfam" id="PF02518">
    <property type="entry name" value="HATPase_c"/>
    <property type="match status" value="1"/>
</dbReference>
<dbReference type="CDD" id="cd00082">
    <property type="entry name" value="HisKA"/>
    <property type="match status" value="1"/>
</dbReference>
<keyword evidence="4 11" id="KW-0808">Transferase</keyword>
<dbReference type="STRING" id="1407499.HHUB_2382"/>
<dbReference type="InterPro" id="IPR036097">
    <property type="entry name" value="HisK_dim/P_sf"/>
</dbReference>
<dbReference type="PROSITE" id="PS50110">
    <property type="entry name" value="RESPONSE_REGULATORY"/>
    <property type="match status" value="1"/>
</dbReference>
<protein>
    <recommendedName>
        <fullName evidence="2">histidine kinase</fullName>
        <ecNumber evidence="2">2.7.13.3</ecNumber>
    </recommendedName>
</protein>
<feature type="domain" description="Histidine kinase" evidence="7">
    <location>
        <begin position="642"/>
        <end position="829"/>
    </location>
</feature>
<dbReference type="PROSITE" id="PS50112">
    <property type="entry name" value="PAS"/>
    <property type="match status" value="4"/>
</dbReference>
<gene>
    <name evidence="11" type="ORF">HHUB_2382</name>
</gene>
<dbReference type="InterPro" id="IPR001610">
    <property type="entry name" value="PAC"/>
</dbReference>
<evidence type="ECO:0000256" key="4">
    <source>
        <dbReference type="ARBA" id="ARBA00022679"/>
    </source>
</evidence>
<feature type="domain" description="PAC" evidence="10">
    <location>
        <begin position="583"/>
        <end position="638"/>
    </location>
</feature>
<feature type="domain" description="PAS" evidence="9">
    <location>
        <begin position="265"/>
        <end position="335"/>
    </location>
</feature>
<dbReference type="Pfam" id="PF00072">
    <property type="entry name" value="Response_reg"/>
    <property type="match status" value="1"/>
</dbReference>
<dbReference type="SMART" id="SM00448">
    <property type="entry name" value="REC"/>
    <property type="match status" value="1"/>
</dbReference>
<dbReference type="PROSITE" id="PS50109">
    <property type="entry name" value="HIS_KIN"/>
    <property type="match status" value="1"/>
</dbReference>
<dbReference type="RefSeq" id="WP_059056787.1">
    <property type="nucleotide sequence ID" value="NZ_CEML01000001.1"/>
</dbReference>
<keyword evidence="3 6" id="KW-0597">Phosphoprotein</keyword>
<evidence type="ECO:0000256" key="5">
    <source>
        <dbReference type="ARBA" id="ARBA00022777"/>
    </source>
</evidence>
<comment type="catalytic activity">
    <reaction evidence="1">
        <text>ATP + protein L-histidine = ADP + protein N-phospho-L-histidine.</text>
        <dbReference type="EC" id="2.7.13.3"/>
    </reaction>
</comment>
<dbReference type="Gene3D" id="2.10.70.100">
    <property type="match status" value="1"/>
</dbReference>
<reference evidence="12" key="1">
    <citation type="journal article" date="2016" name="Environ. Microbiol.">
        <title>The complete genome of a viable archaeum isolated from 123-million-year-old rock salt.</title>
        <authorList>
            <person name="Jaakkola S.T."/>
            <person name="Pfeiffer F."/>
            <person name="Ravantti J.J."/>
            <person name="Guo Q."/>
            <person name="Liu Y."/>
            <person name="Chen X."/>
            <person name="Ma H."/>
            <person name="Yang C."/>
            <person name="Oksanen H.M."/>
            <person name="Bamford D.H."/>
        </authorList>
    </citation>
    <scope>NUCLEOTIDE SEQUENCE</scope>
    <source>
        <strain evidence="12">JI20-1</strain>
    </source>
</reference>
<dbReference type="SMART" id="SM00086">
    <property type="entry name" value="PAC"/>
    <property type="match status" value="4"/>
</dbReference>
<dbReference type="PROSITE" id="PS50113">
    <property type="entry name" value="PAC"/>
    <property type="match status" value="4"/>
</dbReference>
<dbReference type="GeneID" id="26659029"/>
<dbReference type="SMART" id="SM00091">
    <property type="entry name" value="PAS"/>
    <property type="match status" value="4"/>
</dbReference>
<feature type="domain" description="Response regulatory" evidence="8">
    <location>
        <begin position="6"/>
        <end position="122"/>
    </location>
</feature>
<feature type="domain" description="PAC" evidence="10">
    <location>
        <begin position="337"/>
        <end position="389"/>
    </location>
</feature>
<evidence type="ECO:0000259" key="9">
    <source>
        <dbReference type="PROSITE" id="PS50112"/>
    </source>
</evidence>
<feature type="domain" description="PAS" evidence="9">
    <location>
        <begin position="137"/>
        <end position="210"/>
    </location>
</feature>
<dbReference type="Pfam" id="PF00512">
    <property type="entry name" value="HisKA"/>
    <property type="match status" value="1"/>
</dbReference>
<dbReference type="KEGG" id="hhb:Hhub_2382"/>
<dbReference type="PANTHER" id="PTHR43304">
    <property type="entry name" value="PHYTOCHROME-LIKE PROTEIN CPH1"/>
    <property type="match status" value="1"/>
</dbReference>
<accession>A0A0U5AEG7</accession>
<dbReference type="InterPro" id="IPR003594">
    <property type="entry name" value="HATPase_dom"/>
</dbReference>
<dbReference type="PANTHER" id="PTHR43304:SF1">
    <property type="entry name" value="PAC DOMAIN-CONTAINING PROTEIN"/>
    <property type="match status" value="1"/>
</dbReference>
<dbReference type="Gene3D" id="3.30.450.20">
    <property type="entry name" value="PAS domain"/>
    <property type="match status" value="4"/>
</dbReference>
<name>A0A0U5AEG7_9EURY</name>
<dbReference type="SUPFAM" id="SSF52172">
    <property type="entry name" value="CheY-like"/>
    <property type="match status" value="1"/>
</dbReference>
<evidence type="ECO:0000256" key="1">
    <source>
        <dbReference type="ARBA" id="ARBA00000085"/>
    </source>
</evidence>
<dbReference type="SMART" id="SM00388">
    <property type="entry name" value="HisKA"/>
    <property type="match status" value="1"/>
</dbReference>
<dbReference type="SUPFAM" id="SSF55874">
    <property type="entry name" value="ATPase domain of HSP90 chaperone/DNA topoisomerase II/histidine kinase"/>
    <property type="match status" value="1"/>
</dbReference>
<dbReference type="InterPro" id="IPR003661">
    <property type="entry name" value="HisK_dim/P_dom"/>
</dbReference>
<dbReference type="SUPFAM" id="SSF47384">
    <property type="entry name" value="Homodimeric domain of signal transducing histidine kinase"/>
    <property type="match status" value="1"/>
</dbReference>
<dbReference type="CDD" id="cd00130">
    <property type="entry name" value="PAS"/>
    <property type="match status" value="4"/>
</dbReference>
<dbReference type="EC" id="2.7.13.3" evidence="2"/>
<dbReference type="InterPro" id="IPR035965">
    <property type="entry name" value="PAS-like_dom_sf"/>
</dbReference>
<proteinExistence type="predicted"/>
<dbReference type="InterPro" id="IPR000014">
    <property type="entry name" value="PAS"/>
</dbReference>
<dbReference type="EMBL" id="LN831302">
    <property type="protein sequence ID" value="CQH56443.1"/>
    <property type="molecule type" value="Genomic_DNA"/>
</dbReference>
<dbReference type="OrthoDB" id="8127at2157"/>
<evidence type="ECO:0000256" key="2">
    <source>
        <dbReference type="ARBA" id="ARBA00012438"/>
    </source>
</evidence>
<dbReference type="Pfam" id="PF08448">
    <property type="entry name" value="PAS_4"/>
    <property type="match status" value="1"/>
</dbReference>
<keyword evidence="12" id="KW-1185">Reference proteome</keyword>
<dbReference type="InterPro" id="IPR011006">
    <property type="entry name" value="CheY-like_superfamily"/>
</dbReference>
<evidence type="ECO:0000259" key="8">
    <source>
        <dbReference type="PROSITE" id="PS50110"/>
    </source>
</evidence>
<dbReference type="AlphaFoldDB" id="A0A0U5AEG7"/>
<dbReference type="CDD" id="cd00156">
    <property type="entry name" value="REC"/>
    <property type="match status" value="1"/>
</dbReference>
<organism evidence="11 12">
    <name type="scientific">Halobacterium hubeiense</name>
    <dbReference type="NCBI Taxonomy" id="1407499"/>
    <lineage>
        <taxon>Archaea</taxon>
        <taxon>Methanobacteriati</taxon>
        <taxon>Methanobacteriota</taxon>
        <taxon>Stenosarchaea group</taxon>
        <taxon>Halobacteria</taxon>
        <taxon>Halobacteriales</taxon>
        <taxon>Halobacteriaceae</taxon>
        <taxon>Halobacterium</taxon>
    </lineage>
</organism>
<evidence type="ECO:0000259" key="10">
    <source>
        <dbReference type="PROSITE" id="PS50113"/>
    </source>
</evidence>
<dbReference type="NCBIfam" id="TIGR00229">
    <property type="entry name" value="sensory_box"/>
    <property type="match status" value="4"/>
</dbReference>
<feature type="domain" description="PAS" evidence="9">
    <location>
        <begin position="516"/>
        <end position="586"/>
    </location>
</feature>
<dbReference type="InterPro" id="IPR013656">
    <property type="entry name" value="PAS_4"/>
</dbReference>
<sequence>MAAGMEILHVDDEPGFAEMASEFLTRRDDRFTVHTTTNPEEAMSYLRDNQVDCVVSDHDMPGKNGIEFLEAVREQYPDLPFILFTGKGSEEVASDAISAGVTDYLQKEGGTSQYAVLANRIVNAVEQTRARRRVDETEQKLTQLAEKTDDILYMFSADWSELLFVNSAFEDIWGLPTDELEADATAFMEHVHPEDRDDVQQAMNQVSAGTVGDVEYRVIRPDGQQRWVRADSKPVLDADGNVDRIVGFVRDITDRKAHERELREERAFVEQTLDALDDIFLVFDTEFRLHRWNEQVLDVTGSAADDVTGAKPTAFVPEDQRAEVSDALDAVLETGTATVQVDVLAADGERVPYEFVLTRLVDDEGDDLGFASIGRDISGKHAREAELERAHDLLGQAKEIAGVGGWELDTETMEMYWTDHLYDLLGVDCERAPSLDESLDVYHEDDREIVEDALHRALEDGESFDVTVRLRRPDGELRWVRSQGRPVVEDGEVVSVRGAVQDVTVQQTRERELEQARQDYETLFNGMNDMAWVMDTDGQFVAANDAAVEKTGYSRDELLSMSPADIDASHGESEVLELIERLPEDETQVFETVHETSDGREIPVEINSSVVSYRGEAAALSIARDITDRKHREQRLEQFASVVSHDLRNPLAVAKGRVKLVRADRDSENLEQAAESLARMDGLIEDLLTLARKGEAVRDWEPVELGDLIEEAWRHVATADATLRVETTRRILADRSRLQQLVENLLANATEHGGSDVTVTVGDLADGFYVEDDGAGIPTGDDVDVFEAGYSEDPDGTGFGLSIVEQVAEAHGWRVEATEGDGGARFEVTGVESDA</sequence>
<dbReference type="GO" id="GO:0000155">
    <property type="term" value="F:phosphorelay sensor kinase activity"/>
    <property type="evidence" value="ECO:0007669"/>
    <property type="project" value="InterPro"/>
</dbReference>
<dbReference type="SMART" id="SM00387">
    <property type="entry name" value="HATPase_c"/>
    <property type="match status" value="1"/>
</dbReference>